<dbReference type="EMBL" id="JAPEVG010000396">
    <property type="protein sequence ID" value="KAJ8463407.1"/>
    <property type="molecule type" value="Genomic_DNA"/>
</dbReference>
<protein>
    <submittedName>
        <fullName evidence="2">Uncharacterized protein</fullName>
    </submittedName>
</protein>
<evidence type="ECO:0000256" key="1">
    <source>
        <dbReference type="SAM" id="Coils"/>
    </source>
</evidence>
<feature type="coiled-coil region" evidence="1">
    <location>
        <begin position="113"/>
        <end position="147"/>
    </location>
</feature>
<reference evidence="2" key="1">
    <citation type="submission" date="2022-11" db="EMBL/GenBank/DDBJ databases">
        <title>Genome Sequence of Cubamyces cubensis.</title>
        <authorList>
            <person name="Buettner E."/>
        </authorList>
    </citation>
    <scope>NUCLEOTIDE SEQUENCE</scope>
    <source>
        <strain evidence="2">MPL-01</strain>
    </source>
</reference>
<accession>A0AAD7TJS4</accession>
<dbReference type="AlphaFoldDB" id="A0AAD7TJS4"/>
<comment type="caution">
    <text evidence="2">The sequence shown here is derived from an EMBL/GenBank/DDBJ whole genome shotgun (WGS) entry which is preliminary data.</text>
</comment>
<feature type="coiled-coil region" evidence="1">
    <location>
        <begin position="32"/>
        <end position="59"/>
    </location>
</feature>
<keyword evidence="1" id="KW-0175">Coiled coil</keyword>
<evidence type="ECO:0000313" key="2">
    <source>
        <dbReference type="EMBL" id="KAJ8463407.1"/>
    </source>
</evidence>
<keyword evidence="3" id="KW-1185">Reference proteome</keyword>
<proteinExistence type="predicted"/>
<dbReference type="Proteomes" id="UP001215151">
    <property type="component" value="Unassembled WGS sequence"/>
</dbReference>
<gene>
    <name evidence="2" type="ORF">ONZ51_g10277</name>
</gene>
<evidence type="ECO:0000313" key="3">
    <source>
        <dbReference type="Proteomes" id="UP001215151"/>
    </source>
</evidence>
<organism evidence="2 3">
    <name type="scientific">Trametes cubensis</name>
    <dbReference type="NCBI Taxonomy" id="1111947"/>
    <lineage>
        <taxon>Eukaryota</taxon>
        <taxon>Fungi</taxon>
        <taxon>Dikarya</taxon>
        <taxon>Basidiomycota</taxon>
        <taxon>Agaricomycotina</taxon>
        <taxon>Agaricomycetes</taxon>
        <taxon>Polyporales</taxon>
        <taxon>Polyporaceae</taxon>
        <taxon>Trametes</taxon>
    </lineage>
</organism>
<name>A0AAD7TJS4_9APHY</name>
<sequence length="459" mass="51735">MPSVSSSSDVHTRNLWLVLESGNITVWCFCTIQATDRELVNLKCELNAALERVGQVEAEIVEERATTSRMEKQARRLHERSNADKEMISDLEVRLEDSAALREADRHAQMERYRRLEGKLDIVTKDYNAAREQVEDVQADRELWRTKWEAVMSERECATRSLDSRITYLERDNAALSMEVAFFRDRSSSLQFQLEDVTAALDVAKTDYINLEYRLEEDVTRLKAENHDRELDIKGLKQVLEGRLGTPGKGRLDASVQAVEEYEFSSSSSNACDSGVLDPVALQQRCSVPPSLLCHDHGTLGESAAAHGTLVLSLSSIFQHDFGQHSQTAPLDRGWSAVEAVFNRIAVPTPRLLHNNSVATDSAGWFSVPALPVLETRRRLYVSYRLDRDRFPLVLLATLGSERIMRRTVIDPTWLVLALRSAIALPMLTSVILPLPPMDFLGTTAIHKVIVVLLLYHHC</sequence>